<name>A0A0E9Q8C7_ANGAN</name>
<accession>A0A0E9Q8C7</accession>
<reference evidence="1" key="2">
    <citation type="journal article" date="2015" name="Fish Shellfish Immunol.">
        <title>Early steps in the European eel (Anguilla anguilla)-Vibrio vulnificus interaction in the gills: Role of the RtxA13 toxin.</title>
        <authorList>
            <person name="Callol A."/>
            <person name="Pajuelo D."/>
            <person name="Ebbesson L."/>
            <person name="Teles M."/>
            <person name="MacKenzie S."/>
            <person name="Amaro C."/>
        </authorList>
    </citation>
    <scope>NUCLEOTIDE SEQUENCE</scope>
</reference>
<sequence length="24" mass="2758">MLSMQIILNCSISRVNKKIILENP</sequence>
<organism evidence="1">
    <name type="scientific">Anguilla anguilla</name>
    <name type="common">European freshwater eel</name>
    <name type="synonym">Muraena anguilla</name>
    <dbReference type="NCBI Taxonomy" id="7936"/>
    <lineage>
        <taxon>Eukaryota</taxon>
        <taxon>Metazoa</taxon>
        <taxon>Chordata</taxon>
        <taxon>Craniata</taxon>
        <taxon>Vertebrata</taxon>
        <taxon>Euteleostomi</taxon>
        <taxon>Actinopterygii</taxon>
        <taxon>Neopterygii</taxon>
        <taxon>Teleostei</taxon>
        <taxon>Anguilliformes</taxon>
        <taxon>Anguillidae</taxon>
        <taxon>Anguilla</taxon>
    </lineage>
</organism>
<reference evidence="1" key="1">
    <citation type="submission" date="2014-11" db="EMBL/GenBank/DDBJ databases">
        <authorList>
            <person name="Amaro Gonzalez C."/>
        </authorList>
    </citation>
    <scope>NUCLEOTIDE SEQUENCE</scope>
</reference>
<protein>
    <submittedName>
        <fullName evidence="1">Uncharacterized protein</fullName>
    </submittedName>
</protein>
<proteinExistence type="predicted"/>
<evidence type="ECO:0000313" key="1">
    <source>
        <dbReference type="EMBL" id="JAH12757.1"/>
    </source>
</evidence>
<dbReference type="EMBL" id="GBXM01095820">
    <property type="protein sequence ID" value="JAH12757.1"/>
    <property type="molecule type" value="Transcribed_RNA"/>
</dbReference>
<dbReference type="AlphaFoldDB" id="A0A0E9Q8C7"/>